<accession>A0A133QCD6</accession>
<gene>
    <name evidence="1" type="ORF">HMPREF3226_01047</name>
</gene>
<dbReference type="AlphaFoldDB" id="A0A133QCD6"/>
<proteinExistence type="predicted"/>
<name>A0A133QCD6_9BACT</name>
<comment type="caution">
    <text evidence="1">The sequence shown here is derived from an EMBL/GenBank/DDBJ whole genome shotgun (WGS) entry which is preliminary data.</text>
</comment>
<evidence type="ECO:0000313" key="1">
    <source>
        <dbReference type="EMBL" id="KXA40498.1"/>
    </source>
</evidence>
<reference evidence="2" key="1">
    <citation type="submission" date="2016-01" db="EMBL/GenBank/DDBJ databases">
        <authorList>
            <person name="Mitreva M."/>
            <person name="Pepin K.H."/>
            <person name="Mihindukulasuriya K.A."/>
            <person name="Fulton R."/>
            <person name="Fronick C."/>
            <person name="O'Laughlin M."/>
            <person name="Miner T."/>
            <person name="Herter B."/>
            <person name="Rosa B.A."/>
            <person name="Cordes M."/>
            <person name="Tomlinson C."/>
            <person name="Wollam A."/>
            <person name="Palsikar V.B."/>
            <person name="Mardis E.R."/>
            <person name="Wilson R.K."/>
        </authorList>
    </citation>
    <scope>NUCLEOTIDE SEQUENCE [LARGE SCALE GENOMIC DNA]</scope>
    <source>
        <strain evidence="2">MJR7716</strain>
    </source>
</reference>
<dbReference type="STRING" id="28128.HMPREF3226_01047"/>
<dbReference type="PATRIC" id="fig|28128.5.peg.1057"/>
<evidence type="ECO:0000313" key="2">
    <source>
        <dbReference type="Proteomes" id="UP000070533"/>
    </source>
</evidence>
<sequence>MGWDVVQIGLRHNLSAHDPFATAKEVAKRMNRNVRHVYSRPLKSK</sequence>
<protein>
    <submittedName>
        <fullName evidence="1">Uncharacterized protein</fullName>
    </submittedName>
</protein>
<dbReference type="EMBL" id="LRQG01000068">
    <property type="protein sequence ID" value="KXA40498.1"/>
    <property type="molecule type" value="Genomic_DNA"/>
</dbReference>
<organism evidence="1 2">
    <name type="scientific">Prevotella corporis</name>
    <dbReference type="NCBI Taxonomy" id="28128"/>
    <lineage>
        <taxon>Bacteria</taxon>
        <taxon>Pseudomonadati</taxon>
        <taxon>Bacteroidota</taxon>
        <taxon>Bacteroidia</taxon>
        <taxon>Bacteroidales</taxon>
        <taxon>Prevotellaceae</taxon>
        <taxon>Prevotella</taxon>
    </lineage>
</organism>
<keyword evidence="2" id="KW-1185">Reference proteome</keyword>
<dbReference type="Proteomes" id="UP000070533">
    <property type="component" value="Unassembled WGS sequence"/>
</dbReference>